<sequence>MAQDLSSTYEWVTRLAQEFDIDAELAREVVPALLDLTRDVAHEQARPAAPLSAFLVGLAAKGASAEEIQGLINKARALL</sequence>
<gene>
    <name evidence="2" type="ORF">CPPEL_09320</name>
</gene>
<name>A0A3G6IWD1_9CORY</name>
<dbReference type="Pfam" id="PF20058">
    <property type="entry name" value="DUF6457"/>
    <property type="match status" value="1"/>
</dbReference>
<protein>
    <recommendedName>
        <fullName evidence="1">DUF6457 domain-containing protein</fullName>
    </recommendedName>
</protein>
<dbReference type="RefSeq" id="WP_123960835.1">
    <property type="nucleotide sequence ID" value="NZ_CP033898.1"/>
</dbReference>
<dbReference type="InterPro" id="IPR045598">
    <property type="entry name" value="DUF6457"/>
</dbReference>
<evidence type="ECO:0000313" key="3">
    <source>
        <dbReference type="Proteomes" id="UP000271426"/>
    </source>
</evidence>
<feature type="domain" description="DUF6457" evidence="1">
    <location>
        <begin position="7"/>
        <end position="78"/>
    </location>
</feature>
<accession>A0A3G6IWD1</accession>
<evidence type="ECO:0000313" key="2">
    <source>
        <dbReference type="EMBL" id="AZA09967.1"/>
    </source>
</evidence>
<dbReference type="Proteomes" id="UP000271426">
    <property type="component" value="Chromosome"/>
</dbReference>
<organism evidence="2 3">
    <name type="scientific">Corynebacterium pseudopelargi</name>
    <dbReference type="NCBI Taxonomy" id="2080757"/>
    <lineage>
        <taxon>Bacteria</taxon>
        <taxon>Bacillati</taxon>
        <taxon>Actinomycetota</taxon>
        <taxon>Actinomycetes</taxon>
        <taxon>Mycobacteriales</taxon>
        <taxon>Corynebacteriaceae</taxon>
        <taxon>Corynebacterium</taxon>
    </lineage>
</organism>
<dbReference type="OrthoDB" id="4735656at2"/>
<reference evidence="2 3" key="1">
    <citation type="submission" date="2018-11" db="EMBL/GenBank/DDBJ databases">
        <authorList>
            <person name="Kleinhagauer T."/>
            <person name="Glaeser S.P."/>
            <person name="Spergser J."/>
            <person name="Ruckert C."/>
            <person name="Kaempfer P."/>
            <person name="Busse H.-J."/>
        </authorList>
    </citation>
    <scope>NUCLEOTIDE SEQUENCE [LARGE SCALE GENOMIC DNA]</scope>
    <source>
        <strain evidence="2 3">812CH</strain>
    </source>
</reference>
<dbReference type="Gene3D" id="1.20.970.10">
    <property type="entry name" value="Transferase, Pyrimidine Nucleoside Phosphorylase, Chain C"/>
    <property type="match status" value="1"/>
</dbReference>
<keyword evidence="3" id="KW-1185">Reference proteome</keyword>
<dbReference type="EMBL" id="CP033898">
    <property type="protein sequence ID" value="AZA09967.1"/>
    <property type="molecule type" value="Genomic_DNA"/>
</dbReference>
<proteinExistence type="predicted"/>
<evidence type="ECO:0000259" key="1">
    <source>
        <dbReference type="Pfam" id="PF20058"/>
    </source>
</evidence>
<dbReference type="KEGG" id="cpso:CPPEL_09320"/>
<dbReference type="AlphaFoldDB" id="A0A3G6IWD1"/>